<keyword evidence="1" id="KW-0732">Signal</keyword>
<evidence type="ECO:0000313" key="2">
    <source>
        <dbReference type="EMBL" id="SDH79223.1"/>
    </source>
</evidence>
<dbReference type="PROSITE" id="PS51257">
    <property type="entry name" value="PROKAR_LIPOPROTEIN"/>
    <property type="match status" value="1"/>
</dbReference>
<name>A0A1G8FAS7_BACOV</name>
<sequence>MKRQYIVPVLGLCAMALSTACSDDDLRDNDFTHPGKNTIVFNCQSQLDENNPVVWDKDSQLGFFCSQIGNVNTTIGVAAVSVGHQDGLFYTQQEWGEGEHTFYLYSPHNPANTLVTSISGTVSDTQNQTGDTKGHLMGSALVYAKTKSSKVDTPIEMNLKHALAYLDFNCKTSATYVGWSVKSIQLSNESDKKITGTYSLNMDTEALTLSAGEPKLQLKVSEAPAFVANESFHGYAAVAPVNLSSTDCDVVIMLQKDGLDYEYKLTSTLKPGDIKAGAFQVLNLALDGMPVEKIGDTSVNLSETETANCYIAGIAGQEYRFKATVMGNGKETPAAEKSAAIIPSELNPQSAQLLWQTSPGLISGVNMKNGFIYFTLNGSETTPLIQGNAVIAAYSGAGGTGDILWSWHIWVTNEDLDAKVQTYKIQAQYEQFEAFRAPVMMDRNLGATSAELWSSATAEKEAHGLFYQWGRKDPFIGPSSTNSFATVYDKDGKSIAAAECPKIVKTAVARADMHKHPMEFYATGVSWLNETDDNLNLWGNTTLWTSVAPIGDSGTKSIYDPCPPGYRVPHPAVWTNFNNAANGNQAKVADFPLNLIQGTSANLGATGTAGLKFDCDGNGTAAIYPGIGFIDFKTGELQRVAPGANGRCDYWANAGMSATNGTRFFTDGLNNCGTSMTGGRAYGFGVRCMRDEIK</sequence>
<dbReference type="Proteomes" id="UP000181870">
    <property type="component" value="Unassembled WGS sequence"/>
</dbReference>
<dbReference type="Pfam" id="PF13149">
    <property type="entry name" value="Mfa_like_1"/>
    <property type="match status" value="1"/>
</dbReference>
<dbReference type="AlphaFoldDB" id="A0A1G8FAS7"/>
<proteinExistence type="predicted"/>
<dbReference type="InterPro" id="IPR025049">
    <property type="entry name" value="Mfa-like_1"/>
</dbReference>
<dbReference type="EMBL" id="FNDO01000013">
    <property type="protein sequence ID" value="SDH79223.1"/>
    <property type="molecule type" value="Genomic_DNA"/>
</dbReference>
<evidence type="ECO:0000313" key="3">
    <source>
        <dbReference type="Proteomes" id="UP000181870"/>
    </source>
</evidence>
<organism evidence="2 3">
    <name type="scientific">Bacteroides ovatus</name>
    <dbReference type="NCBI Taxonomy" id="28116"/>
    <lineage>
        <taxon>Bacteria</taxon>
        <taxon>Pseudomonadati</taxon>
        <taxon>Bacteroidota</taxon>
        <taxon>Bacteroidia</taxon>
        <taxon>Bacteroidales</taxon>
        <taxon>Bacteroidaceae</taxon>
        <taxon>Bacteroides</taxon>
    </lineage>
</organism>
<gene>
    <name evidence="2" type="ORF">SAMN05192582_101372</name>
</gene>
<evidence type="ECO:0000256" key="1">
    <source>
        <dbReference type="SAM" id="SignalP"/>
    </source>
</evidence>
<feature type="signal peptide" evidence="1">
    <location>
        <begin position="1"/>
        <end position="20"/>
    </location>
</feature>
<dbReference type="CDD" id="cd13120">
    <property type="entry name" value="BF2867_like_N"/>
    <property type="match status" value="1"/>
</dbReference>
<accession>A0A1G8FAS7</accession>
<feature type="chain" id="PRO_5010353742" evidence="1">
    <location>
        <begin position="21"/>
        <end position="694"/>
    </location>
</feature>
<protein>
    <submittedName>
        <fullName evidence="2">Fimbrillin-like</fullName>
    </submittedName>
</protein>
<dbReference type="RefSeq" id="WP_074637084.1">
    <property type="nucleotide sequence ID" value="NZ_FNDO01000013.1"/>
</dbReference>
<reference evidence="2 3" key="1">
    <citation type="submission" date="2016-10" db="EMBL/GenBank/DDBJ databases">
        <authorList>
            <person name="de Groot N.N."/>
        </authorList>
    </citation>
    <scope>NUCLEOTIDE SEQUENCE [LARGE SCALE GENOMIC DNA]</scope>
    <source>
        <strain evidence="2 3">NLAE-zl-C57</strain>
    </source>
</reference>